<dbReference type="SUPFAM" id="SSF53328">
    <property type="entry name" value="Formyltransferase"/>
    <property type="match status" value="1"/>
</dbReference>
<proteinExistence type="inferred from homology"/>
<dbReference type="AlphaFoldDB" id="A0A1F8AUV2"/>
<organism evidence="7 8">
    <name type="scientific">Candidatus Woesebacteria bacterium RIFCSPHIGHO2_12_FULL_41_24</name>
    <dbReference type="NCBI Taxonomy" id="1802510"/>
    <lineage>
        <taxon>Bacteria</taxon>
        <taxon>Candidatus Woeseibacteriota</taxon>
    </lineage>
</organism>
<dbReference type="InterPro" id="IPR011034">
    <property type="entry name" value="Formyl_transferase-like_C_sf"/>
</dbReference>
<keyword evidence="4" id="KW-0648">Protein biosynthesis</keyword>
<dbReference type="InterPro" id="IPR001555">
    <property type="entry name" value="GART_AS"/>
</dbReference>
<evidence type="ECO:0000313" key="8">
    <source>
        <dbReference type="Proteomes" id="UP000178603"/>
    </source>
</evidence>
<dbReference type="Pfam" id="PF00551">
    <property type="entry name" value="Formyl_trans_N"/>
    <property type="match status" value="1"/>
</dbReference>
<dbReference type="PANTHER" id="PTHR11138">
    <property type="entry name" value="METHIONYL-TRNA FORMYLTRANSFERASE"/>
    <property type="match status" value="1"/>
</dbReference>
<comment type="caution">
    <text evidence="7">The sequence shown here is derived from an EMBL/GenBank/DDBJ whole genome shotgun (WGS) entry which is preliminary data.</text>
</comment>
<accession>A0A1F8AUV2</accession>
<dbReference type="SUPFAM" id="SSF50486">
    <property type="entry name" value="FMT C-terminal domain-like"/>
    <property type="match status" value="1"/>
</dbReference>
<keyword evidence="3" id="KW-0808">Transferase</keyword>
<dbReference type="CDD" id="cd08704">
    <property type="entry name" value="Met_tRNA_FMT_C"/>
    <property type="match status" value="1"/>
</dbReference>
<sequence length="322" mass="36385">MKVVFFGTPDFVVPIVDALHKTYRVPRAKESGVVAVVTQPPSPAGRDKRIDHSPVDQWAWDKKIKVITGFNNSLPDADLGIVAAYGKIIPEKIIKHFPKGILNLHPSLLPVFRGASPIQAAIVTDTNRTGLTVIKMDKLMDHGPIISLFKEDVLPEDTTETLRRKLFERSIQFLLDLIPNYLSKKIIPKEQDHAKATYTKIITREDGFIDPTNLQKVIDNKTPRKKWVISFVSNFTTQYSPVTIHQFIRAMTPWPGTWTLLRLTAGGQAPKRLKIIRAHLSQPTKHNPQLILDEVQLEGKNPVSWEEFKRGYPNTALTRDGV</sequence>
<dbReference type="InterPro" id="IPR036477">
    <property type="entry name" value="Formyl_transf_N_sf"/>
</dbReference>
<dbReference type="EC" id="2.1.2.9" evidence="2"/>
<dbReference type="GO" id="GO:0005829">
    <property type="term" value="C:cytosol"/>
    <property type="evidence" value="ECO:0007669"/>
    <property type="project" value="TreeGrafter"/>
</dbReference>
<dbReference type="Gene3D" id="3.40.50.12230">
    <property type="match status" value="1"/>
</dbReference>
<dbReference type="InterPro" id="IPR041711">
    <property type="entry name" value="Met-tRNA-FMT_N"/>
</dbReference>
<dbReference type="PROSITE" id="PS00373">
    <property type="entry name" value="GART"/>
    <property type="match status" value="1"/>
</dbReference>
<dbReference type="InterPro" id="IPR002376">
    <property type="entry name" value="Formyl_transf_N"/>
</dbReference>
<dbReference type="InterPro" id="IPR044135">
    <property type="entry name" value="Met-tRNA-FMT_C"/>
</dbReference>
<evidence type="ECO:0000259" key="6">
    <source>
        <dbReference type="Pfam" id="PF02911"/>
    </source>
</evidence>
<evidence type="ECO:0000256" key="2">
    <source>
        <dbReference type="ARBA" id="ARBA00012261"/>
    </source>
</evidence>
<comment type="similarity">
    <text evidence="1">Belongs to the Fmt family.</text>
</comment>
<dbReference type="CDD" id="cd08646">
    <property type="entry name" value="FMT_core_Met-tRNA-FMT_N"/>
    <property type="match status" value="1"/>
</dbReference>
<evidence type="ECO:0000256" key="4">
    <source>
        <dbReference type="ARBA" id="ARBA00022917"/>
    </source>
</evidence>
<evidence type="ECO:0000256" key="1">
    <source>
        <dbReference type="ARBA" id="ARBA00010699"/>
    </source>
</evidence>
<gene>
    <name evidence="7" type="ORF">A3E44_01270</name>
</gene>
<reference evidence="7 8" key="1">
    <citation type="journal article" date="2016" name="Nat. Commun.">
        <title>Thousands of microbial genomes shed light on interconnected biogeochemical processes in an aquifer system.</title>
        <authorList>
            <person name="Anantharaman K."/>
            <person name="Brown C.T."/>
            <person name="Hug L.A."/>
            <person name="Sharon I."/>
            <person name="Castelle C.J."/>
            <person name="Probst A.J."/>
            <person name="Thomas B.C."/>
            <person name="Singh A."/>
            <person name="Wilkins M.J."/>
            <person name="Karaoz U."/>
            <person name="Brodie E.L."/>
            <person name="Williams K.H."/>
            <person name="Hubbard S.S."/>
            <person name="Banfield J.F."/>
        </authorList>
    </citation>
    <scope>NUCLEOTIDE SEQUENCE [LARGE SCALE GENOMIC DNA]</scope>
</reference>
<dbReference type="EMBL" id="MGGW01000002">
    <property type="protein sequence ID" value="OGM55534.1"/>
    <property type="molecule type" value="Genomic_DNA"/>
</dbReference>
<protein>
    <recommendedName>
        <fullName evidence="2">methionyl-tRNA formyltransferase</fullName>
        <ecNumber evidence="2">2.1.2.9</ecNumber>
    </recommendedName>
</protein>
<feature type="domain" description="Formyl transferase C-terminal" evidence="6">
    <location>
        <begin position="242"/>
        <end position="286"/>
    </location>
</feature>
<evidence type="ECO:0000313" key="7">
    <source>
        <dbReference type="EMBL" id="OGM55534.1"/>
    </source>
</evidence>
<dbReference type="Pfam" id="PF02911">
    <property type="entry name" value="Formyl_trans_C"/>
    <property type="match status" value="1"/>
</dbReference>
<evidence type="ECO:0000259" key="5">
    <source>
        <dbReference type="Pfam" id="PF00551"/>
    </source>
</evidence>
<evidence type="ECO:0000256" key="3">
    <source>
        <dbReference type="ARBA" id="ARBA00022679"/>
    </source>
</evidence>
<dbReference type="GO" id="GO:0004479">
    <property type="term" value="F:methionyl-tRNA formyltransferase activity"/>
    <property type="evidence" value="ECO:0007669"/>
    <property type="project" value="UniProtKB-EC"/>
</dbReference>
<feature type="domain" description="Formyl transferase N-terminal" evidence="5">
    <location>
        <begin position="1"/>
        <end position="174"/>
    </location>
</feature>
<dbReference type="PANTHER" id="PTHR11138:SF5">
    <property type="entry name" value="METHIONYL-TRNA FORMYLTRANSFERASE, MITOCHONDRIAL"/>
    <property type="match status" value="1"/>
</dbReference>
<dbReference type="InterPro" id="IPR005793">
    <property type="entry name" value="Formyl_trans_C"/>
</dbReference>
<dbReference type="Proteomes" id="UP000178603">
    <property type="component" value="Unassembled WGS sequence"/>
</dbReference>
<name>A0A1F8AUV2_9BACT</name>